<protein>
    <submittedName>
        <fullName evidence="2">Protein FAM136A</fullName>
    </submittedName>
</protein>
<dbReference type="GO" id="GO:0005737">
    <property type="term" value="C:cytoplasm"/>
    <property type="evidence" value="ECO:0007669"/>
    <property type="project" value="TreeGrafter"/>
</dbReference>
<gene>
    <name evidence="2" type="primary">fam136a</name>
    <name evidence="2" type="ORF">g.9639</name>
</gene>
<dbReference type="PANTHER" id="PTHR21096:SF0">
    <property type="entry name" value="PROTEIN FAM136A"/>
    <property type="match status" value="1"/>
</dbReference>
<proteinExistence type="inferred from homology"/>
<sequence length="138" mass="15893">MTEELGNQIQGMFKSIYDAADLKYMRPIKRHMFKCGYDCLDAKNTTKQAEECITECGRPMHIAMEIMQAEINTFQGRMDRCLMNCQDDVRNEKEEATAKRLFEGCAEKCVKSFVPAVPDVIKTLCEKLDKVKKDHKIS</sequence>
<accession>A0A6G1S8Y1</accession>
<organism evidence="2">
    <name type="scientific">Aceria tosichella</name>
    <name type="common">wheat curl mite</name>
    <dbReference type="NCBI Taxonomy" id="561515"/>
    <lineage>
        <taxon>Eukaryota</taxon>
        <taxon>Metazoa</taxon>
        <taxon>Ecdysozoa</taxon>
        <taxon>Arthropoda</taxon>
        <taxon>Chelicerata</taxon>
        <taxon>Arachnida</taxon>
        <taxon>Acari</taxon>
        <taxon>Acariformes</taxon>
        <taxon>Trombidiformes</taxon>
        <taxon>Prostigmata</taxon>
        <taxon>Eupodina</taxon>
        <taxon>Eriophyoidea</taxon>
        <taxon>Eriophyidae</taxon>
        <taxon>Eriophyinae</taxon>
        <taxon>Aceriini</taxon>
        <taxon>Aceria</taxon>
    </lineage>
</organism>
<dbReference type="PANTHER" id="PTHR21096">
    <property type="entry name" value="PROTEIN FAM136A"/>
    <property type="match status" value="1"/>
</dbReference>
<name>A0A6G1S8Y1_9ACAR</name>
<reference evidence="2" key="1">
    <citation type="submission" date="2018-10" db="EMBL/GenBank/DDBJ databases">
        <title>Transcriptome assembly of Aceria tosichella (Wheat curl mite) Type 2.</title>
        <authorList>
            <person name="Scully E.D."/>
            <person name="Geib S.M."/>
            <person name="Palmer N.A."/>
            <person name="Gupta A.K."/>
            <person name="Sarath G."/>
            <person name="Tatineni S."/>
        </authorList>
    </citation>
    <scope>NUCLEOTIDE SEQUENCE</scope>
    <source>
        <strain evidence="2">LincolnNE</strain>
    </source>
</reference>
<dbReference type="Pfam" id="PF05811">
    <property type="entry name" value="DUF842"/>
    <property type="match status" value="1"/>
</dbReference>
<evidence type="ECO:0000256" key="1">
    <source>
        <dbReference type="ARBA" id="ARBA00009952"/>
    </source>
</evidence>
<dbReference type="InterPro" id="IPR008560">
    <property type="entry name" value="DUF842_euk"/>
</dbReference>
<dbReference type="AlphaFoldDB" id="A0A6G1S8Y1"/>
<comment type="similarity">
    <text evidence="1">Belongs to the FAM136 family.</text>
</comment>
<dbReference type="EMBL" id="GGYP01002195">
    <property type="protein sequence ID" value="MDE46966.1"/>
    <property type="molecule type" value="Transcribed_RNA"/>
</dbReference>
<evidence type="ECO:0000313" key="2">
    <source>
        <dbReference type="EMBL" id="MDE46966.1"/>
    </source>
</evidence>